<name>A0A5N6YT87_9EURO</name>
<protein>
    <submittedName>
        <fullName evidence="2">Uncharacterized protein</fullName>
    </submittedName>
</protein>
<evidence type="ECO:0000313" key="3">
    <source>
        <dbReference type="Proteomes" id="UP000327118"/>
    </source>
</evidence>
<proteinExistence type="predicted"/>
<dbReference type="AlphaFoldDB" id="A0A5N6YT87"/>
<dbReference type="EMBL" id="ML739546">
    <property type="protein sequence ID" value="KAE8348338.1"/>
    <property type="molecule type" value="Genomic_DNA"/>
</dbReference>
<keyword evidence="3" id="KW-1185">Reference proteome</keyword>
<evidence type="ECO:0000256" key="1">
    <source>
        <dbReference type="SAM" id="MobiDB-lite"/>
    </source>
</evidence>
<accession>A0A5N6YT87</accession>
<dbReference type="Proteomes" id="UP000327118">
    <property type="component" value="Unassembled WGS sequence"/>
</dbReference>
<gene>
    <name evidence="2" type="ORF">BDV28DRAFT_143736</name>
</gene>
<reference evidence="3" key="1">
    <citation type="submission" date="2019-04" db="EMBL/GenBank/DDBJ databases">
        <title>Friends and foes A comparative genomics studyof 23 Aspergillus species from section Flavi.</title>
        <authorList>
            <consortium name="DOE Joint Genome Institute"/>
            <person name="Kjaerbolling I."/>
            <person name="Vesth T."/>
            <person name="Frisvad J.C."/>
            <person name="Nybo J.L."/>
            <person name="Theobald S."/>
            <person name="Kildgaard S."/>
            <person name="Isbrandt T."/>
            <person name="Kuo A."/>
            <person name="Sato A."/>
            <person name="Lyhne E.K."/>
            <person name="Kogle M.E."/>
            <person name="Wiebenga A."/>
            <person name="Kun R.S."/>
            <person name="Lubbers R.J."/>
            <person name="Makela M.R."/>
            <person name="Barry K."/>
            <person name="Chovatia M."/>
            <person name="Clum A."/>
            <person name="Daum C."/>
            <person name="Haridas S."/>
            <person name="He G."/>
            <person name="LaButti K."/>
            <person name="Lipzen A."/>
            <person name="Mondo S."/>
            <person name="Riley R."/>
            <person name="Salamov A."/>
            <person name="Simmons B.A."/>
            <person name="Magnuson J.K."/>
            <person name="Henrissat B."/>
            <person name="Mortensen U.H."/>
            <person name="Larsen T.O."/>
            <person name="Devries R.P."/>
            <person name="Grigoriev I.V."/>
            <person name="Machida M."/>
            <person name="Baker S.E."/>
            <person name="Andersen M.R."/>
        </authorList>
    </citation>
    <scope>NUCLEOTIDE SEQUENCE [LARGE SCALE GENOMIC DNA]</scope>
    <source>
        <strain evidence="3">CBS 553.77</strain>
    </source>
</reference>
<organism evidence="2 3">
    <name type="scientific">Aspergillus coremiiformis</name>
    <dbReference type="NCBI Taxonomy" id="138285"/>
    <lineage>
        <taxon>Eukaryota</taxon>
        <taxon>Fungi</taxon>
        <taxon>Dikarya</taxon>
        <taxon>Ascomycota</taxon>
        <taxon>Pezizomycotina</taxon>
        <taxon>Eurotiomycetes</taxon>
        <taxon>Eurotiomycetidae</taxon>
        <taxon>Eurotiales</taxon>
        <taxon>Aspergillaceae</taxon>
        <taxon>Aspergillus</taxon>
        <taxon>Aspergillus subgen. Circumdati</taxon>
    </lineage>
</organism>
<evidence type="ECO:0000313" key="2">
    <source>
        <dbReference type="EMBL" id="KAE8348338.1"/>
    </source>
</evidence>
<feature type="region of interest" description="Disordered" evidence="1">
    <location>
        <begin position="54"/>
        <end position="84"/>
    </location>
</feature>
<dbReference type="OrthoDB" id="4501861at2759"/>
<sequence>MTAPFICIQIRDDATTKPDALGYTKEEMDQIGAMLYREADAALRCLANSRHEGAYDAVEGGSTEDSHRGRSEPAGSVSPSSMASSSFSLCLLLDRLLRNERLSDLS</sequence>